<dbReference type="Proteomes" id="UP000008385">
    <property type="component" value="Chromosome"/>
</dbReference>
<sequence>MAKHDAVQRTTTATIPVVEEVLQVGRREVETGEAVRVRKQVEEAEVELDEILVREVVETERVPVGRVIDGPMAPRHEGEVLVVPVVEERLVLHKQLVLVEELRITRRREERPAGLAPVRLRREQVVVERRDPATGQWRAEEPVAEPPSGPGPPPQS</sequence>
<accession>F5XYI7</accession>
<dbReference type="EMBL" id="CP000245">
    <property type="protein sequence ID" value="AEG93163.1"/>
    <property type="molecule type" value="Genomic_DNA"/>
</dbReference>
<dbReference type="Pfam" id="PF09557">
    <property type="entry name" value="DUF2382"/>
    <property type="match status" value="1"/>
</dbReference>
<dbReference type="HOGENOM" id="CLU_133203_2_0_4"/>
<feature type="compositionally biased region" description="Pro residues" evidence="1">
    <location>
        <begin position="144"/>
        <end position="156"/>
    </location>
</feature>
<dbReference type="KEGG" id="rta:Rta_20700"/>
<dbReference type="OrthoDB" id="8757728at2"/>
<dbReference type="AlphaFoldDB" id="F5XYI7"/>
<evidence type="ECO:0000256" key="1">
    <source>
        <dbReference type="SAM" id="MobiDB-lite"/>
    </source>
</evidence>
<reference evidence="3 4" key="2">
    <citation type="journal article" date="2011" name="PLoS ONE">
        <title>The Cyst-Dividing Bacterium Ramlibacter tataouinensis TTB310 Genome Reveals a Well-Stocked Toolbox for Adaptation to a Desert Environment.</title>
        <authorList>
            <person name="De Luca G."/>
            <person name="Barakat M."/>
            <person name="Ortet P."/>
            <person name="Fochesato S."/>
            <person name="Jourlin-Castelli C."/>
            <person name="Ansaldi M."/>
            <person name="Py B."/>
            <person name="Fichant G."/>
            <person name="Coutinho P.M."/>
            <person name="Voulhoux R."/>
            <person name="Bastien O."/>
            <person name="Marechal E."/>
            <person name="Henrissat B."/>
            <person name="Quentin Y."/>
            <person name="Noirot P."/>
            <person name="Filloux A."/>
            <person name="Mejean V."/>
            <person name="Dubow M.S."/>
            <person name="Barras F."/>
            <person name="Barbe V."/>
            <person name="Weissenbach J."/>
            <person name="Mihalcescu I."/>
            <person name="Vermeglio A."/>
            <person name="Achouak W."/>
            <person name="Heulin T."/>
        </authorList>
    </citation>
    <scope>NUCLEOTIDE SEQUENCE [LARGE SCALE GENOMIC DNA]</scope>
    <source>
        <strain evidence="4">ATCC BAA-407 / DSM 14655 / LMG 21543 / TTB310</strain>
    </source>
</reference>
<dbReference type="eggNOG" id="COG3861">
    <property type="taxonomic scope" value="Bacteria"/>
</dbReference>
<protein>
    <recommendedName>
        <fullName evidence="2">DUF2382 domain-containing protein</fullName>
    </recommendedName>
</protein>
<organism evidence="3 4">
    <name type="scientific">Ramlibacter tataouinensis (strain ATCC BAA-407 / DSM 14655 / LMG 21543 / TTB310)</name>
    <dbReference type="NCBI Taxonomy" id="365046"/>
    <lineage>
        <taxon>Bacteria</taxon>
        <taxon>Pseudomonadati</taxon>
        <taxon>Pseudomonadota</taxon>
        <taxon>Betaproteobacteria</taxon>
        <taxon>Burkholderiales</taxon>
        <taxon>Comamonadaceae</taxon>
        <taxon>Ramlibacter</taxon>
    </lineage>
</organism>
<proteinExistence type="predicted"/>
<keyword evidence="4" id="KW-1185">Reference proteome</keyword>
<evidence type="ECO:0000313" key="4">
    <source>
        <dbReference type="Proteomes" id="UP000008385"/>
    </source>
</evidence>
<evidence type="ECO:0000259" key="2">
    <source>
        <dbReference type="Pfam" id="PF09557"/>
    </source>
</evidence>
<dbReference type="RefSeq" id="WP_013901395.1">
    <property type="nucleotide sequence ID" value="NC_015677.1"/>
</dbReference>
<gene>
    <name evidence="3" type="ordered locus">Rta_20700</name>
</gene>
<feature type="region of interest" description="Disordered" evidence="1">
    <location>
        <begin position="131"/>
        <end position="156"/>
    </location>
</feature>
<name>F5XYI7_RAMTT</name>
<dbReference type="InterPro" id="IPR019060">
    <property type="entry name" value="DUF2382"/>
</dbReference>
<reference evidence="4" key="1">
    <citation type="submission" date="2006-01" db="EMBL/GenBank/DDBJ databases">
        <title>Genome of the cyst-dividing bacterium Ramlibacter tataouinensis.</title>
        <authorList>
            <person name="Barakat M."/>
            <person name="Ortet P."/>
            <person name="De Luca G."/>
            <person name="Jourlin-Castelli C."/>
            <person name="Ansaldi M."/>
            <person name="Py B."/>
            <person name="Fichant G."/>
            <person name="Coutinho P."/>
            <person name="Voulhoux R."/>
            <person name="Bastien O."/>
            <person name="Roy S."/>
            <person name="Marechal E."/>
            <person name="Henrissat B."/>
            <person name="Quentin Y."/>
            <person name="Noirot P."/>
            <person name="Filloux A."/>
            <person name="Mejean V."/>
            <person name="DuBow M."/>
            <person name="Barras F."/>
            <person name="Heulin T."/>
        </authorList>
    </citation>
    <scope>NUCLEOTIDE SEQUENCE [LARGE SCALE GENOMIC DNA]</scope>
    <source>
        <strain evidence="4">ATCC BAA-407 / DSM 14655 / LMG 21543 / TTB310</strain>
    </source>
</reference>
<dbReference type="STRING" id="365046.Rta_20700"/>
<feature type="domain" description="DUF2382" evidence="2">
    <location>
        <begin position="15"/>
        <end position="111"/>
    </location>
</feature>
<evidence type="ECO:0000313" key="3">
    <source>
        <dbReference type="EMBL" id="AEG93163.1"/>
    </source>
</evidence>